<dbReference type="STRING" id="990288.Atc_2131"/>
<evidence type="ECO:0000313" key="1">
    <source>
        <dbReference type="EMBL" id="AEK58779.1"/>
    </source>
</evidence>
<sequence length="138" mass="14950">METAIMKSYPANFGQLAYNPDNKKRFLDESAKLLRAVAKAFPGMTGKVSKNPAGIAVGGDVYLDLEQADRTHGVLVTITHSAFGGRQPDGVLCYAQHRLPDQRGQLTRCPVNAPNRYSDLSLSAISSLVSKMLTEAIQ</sequence>
<dbReference type="KEGG" id="acu:Atc_2131"/>
<dbReference type="HOGENOM" id="CLU_1850796_0_0_6"/>
<dbReference type="AlphaFoldDB" id="F9ZRZ4"/>
<dbReference type="EMBL" id="CP002573">
    <property type="protein sequence ID" value="AEK58779.1"/>
    <property type="molecule type" value="Genomic_DNA"/>
</dbReference>
<gene>
    <name evidence="1" type="ordered locus">Atc_2131</name>
</gene>
<organism evidence="1 2">
    <name type="scientific">Acidithiobacillus caldus (strain SM-1)</name>
    <dbReference type="NCBI Taxonomy" id="990288"/>
    <lineage>
        <taxon>Bacteria</taxon>
        <taxon>Pseudomonadati</taxon>
        <taxon>Pseudomonadota</taxon>
        <taxon>Acidithiobacillia</taxon>
        <taxon>Acidithiobacillales</taxon>
        <taxon>Acidithiobacillaceae</taxon>
        <taxon>Acidithiobacillus</taxon>
    </lineage>
</organism>
<evidence type="ECO:0000313" key="2">
    <source>
        <dbReference type="Proteomes" id="UP000006135"/>
    </source>
</evidence>
<reference evidence="1 2" key="1">
    <citation type="journal article" date="2011" name="J. Genet. Genomics">
        <title>Unraveling the Acidithiobacillus caldus complete genome and its central metabolisms for carbon assimilation.</title>
        <authorList>
            <person name="You X.Y."/>
            <person name="Guo X."/>
            <person name="Zheng H.J."/>
            <person name="Zhang M.J."/>
            <person name="Liu L.J."/>
            <person name="Zhu Y.Q."/>
            <person name="Zhu B."/>
            <person name="Wang S.Y."/>
            <person name="Zhao G.P."/>
            <person name="Poetsch A."/>
            <person name="Jiang C.Y."/>
            <person name="Liu S.J."/>
        </authorList>
    </citation>
    <scope>NUCLEOTIDE SEQUENCE [LARGE SCALE GENOMIC DNA]</scope>
    <source>
        <strain evidence="1 2">SM-1</strain>
    </source>
</reference>
<proteinExistence type="predicted"/>
<dbReference type="Proteomes" id="UP000006135">
    <property type="component" value="Chromosome"/>
</dbReference>
<accession>F9ZRZ4</accession>
<keyword evidence="2" id="KW-1185">Reference proteome</keyword>
<name>F9ZRZ4_ACICS</name>
<protein>
    <submittedName>
        <fullName evidence="1">Uncharacterized protein</fullName>
    </submittedName>
</protein>